<dbReference type="Pfam" id="PF20720">
    <property type="entry name" value="nSTAND3"/>
    <property type="match status" value="1"/>
</dbReference>
<dbReference type="Pfam" id="PF00023">
    <property type="entry name" value="Ank"/>
    <property type="match status" value="1"/>
</dbReference>
<dbReference type="InterPro" id="IPR002110">
    <property type="entry name" value="Ankyrin_rpt"/>
</dbReference>
<reference evidence="7" key="2">
    <citation type="submission" date="2020-11" db="EMBL/GenBank/DDBJ databases">
        <authorList>
            <person name="McCartney M.A."/>
            <person name="Auch B."/>
            <person name="Kono T."/>
            <person name="Mallez S."/>
            <person name="Becker A."/>
            <person name="Gohl D.M."/>
            <person name="Silverstein K.A.T."/>
            <person name="Koren S."/>
            <person name="Bechman K.B."/>
            <person name="Herman A."/>
            <person name="Abrahante J.E."/>
            <person name="Garbe J."/>
        </authorList>
    </citation>
    <scope>NUCLEOTIDE SEQUENCE</scope>
    <source>
        <strain evidence="7">Duluth1</strain>
        <tissue evidence="7">Whole animal</tissue>
    </source>
</reference>
<dbReference type="SUPFAM" id="SSF52540">
    <property type="entry name" value="P-loop containing nucleoside triphosphate hydrolases"/>
    <property type="match status" value="1"/>
</dbReference>
<dbReference type="PROSITE" id="PS50297">
    <property type="entry name" value="ANK_REP_REGION"/>
    <property type="match status" value="6"/>
</dbReference>
<feature type="repeat" description="ANK" evidence="3">
    <location>
        <begin position="704"/>
        <end position="736"/>
    </location>
</feature>
<name>A0A9D4DEJ8_DREPO</name>
<dbReference type="InterPro" id="IPR036770">
    <property type="entry name" value="Ankyrin_rpt-contain_sf"/>
</dbReference>
<dbReference type="PANTHER" id="PTHR24198:SF165">
    <property type="entry name" value="ANKYRIN REPEAT-CONTAINING PROTEIN-RELATED"/>
    <property type="match status" value="1"/>
</dbReference>
<dbReference type="OrthoDB" id="6139715at2759"/>
<feature type="repeat" description="ANK" evidence="3">
    <location>
        <begin position="908"/>
        <end position="940"/>
    </location>
</feature>
<dbReference type="Gene3D" id="1.25.40.20">
    <property type="entry name" value="Ankyrin repeat-containing domain"/>
    <property type="match status" value="3"/>
</dbReference>
<dbReference type="PROSITE" id="PS50088">
    <property type="entry name" value="ANK_REPEAT"/>
    <property type="match status" value="7"/>
</dbReference>
<evidence type="ECO:0008006" key="9">
    <source>
        <dbReference type="Google" id="ProtNLM"/>
    </source>
</evidence>
<accession>A0A9D4DEJ8</accession>
<evidence type="ECO:0000259" key="5">
    <source>
        <dbReference type="Pfam" id="PF18738"/>
    </source>
</evidence>
<dbReference type="EMBL" id="JAIWYP010000010">
    <property type="protein sequence ID" value="KAH3747899.1"/>
    <property type="molecule type" value="Genomic_DNA"/>
</dbReference>
<dbReference type="InterPro" id="IPR041249">
    <property type="entry name" value="HEPN_DZIP3"/>
</dbReference>
<dbReference type="SUPFAM" id="SSF48403">
    <property type="entry name" value="Ankyrin repeat"/>
    <property type="match status" value="1"/>
</dbReference>
<gene>
    <name evidence="7" type="ORF">DPMN_182334</name>
</gene>
<feature type="compositionally biased region" description="Acidic residues" evidence="4">
    <location>
        <begin position="1134"/>
        <end position="1211"/>
    </location>
</feature>
<dbReference type="PRINTS" id="PR01415">
    <property type="entry name" value="ANKYRIN"/>
</dbReference>
<keyword evidence="1" id="KW-0677">Repeat</keyword>
<dbReference type="Pfam" id="PF18738">
    <property type="entry name" value="HEPN_DZIP3"/>
    <property type="match status" value="1"/>
</dbReference>
<feature type="domain" description="DZIP3-like HEPN" evidence="5">
    <location>
        <begin position="39"/>
        <end position="178"/>
    </location>
</feature>
<feature type="repeat" description="ANK" evidence="3">
    <location>
        <begin position="766"/>
        <end position="798"/>
    </location>
</feature>
<feature type="repeat" description="ANK" evidence="3">
    <location>
        <begin position="833"/>
        <end position="865"/>
    </location>
</feature>
<dbReference type="InterPro" id="IPR027417">
    <property type="entry name" value="P-loop_NTPase"/>
</dbReference>
<sequence>MASVDGNQKEAYFVRLMMLLKEAEKVLRAKFDSIIKPVHLTSTLMKAHGTIRKLKDDGFISMNQYKLLNPNPKSENFDITLLACLLRNICNLNPKDKVWNEKENSSIKGNSDQANVQRILNLRNLMSHKPLALLEQHEFDEHWHILELAMIDLGSKCGLVNIKTTVSNIKTKRWDLETCEMKSLRENTKWFLEKYQKEDQFYVKTNFWNQANTMLTEKHIIILTGNPGEGKTTMAAYLALERSKPEKCLKLAHANDWRKVDWSLGLFNTVIIDDIFGARALDSNNLSEWRPFLQEIERAAKQEKLNVILTSRRYIIEEAFDELNTYTNMFKDEVKNCVHLTSNDLTDSEKKDILVQQARLNGKEDFIKDHSINIDECVLKSKGTHNTGIDREQNFVFGFPECANLFVTGENIMKLGARFFESPESHFKTYVEQLYNSRDEDMFHKFLSLVLVWAEQSGRIKEDDILNASVVSEHIKHVASIFGIEINHRFIENIKVSLQSHQNDFLIHIGHSGEYVFSHNVVGDMVGVVLGQQRHKPVETIKLCSRDFLMDRVVLHEDDSNNNAFRVVVGKANYEHLCKRVADMILRNNCNHVNKKDNTDDFKELQRGGQRSNKIEVVYELDFGILKHKMFTNEVFVNDFIQFIKNEKIQERILQTPVMKMKGYFLHYGIQMNEMTMCVPGYLLYSGMSIFAKRLIEESVIQKDSNATLLLAAHSGDTQMLELLISKGAKVTGDTVYVAMHNSKTTCLQAVMRGNTAVNDNGNIVNGNYPIIVASRKGLNEAVTCMLKNGANPSLQNEKNMTALHIAVLYNRASIVKELLEHGAQINRKNKKYQRTPLHIAADKGHANIVQYLLEKGADINSKDCRGHYPIFLAAICGHVSTVKVFLKHNKQQDQMRVKSYGTKSLLKGMSLYHVAVWKNNKKMIQMLIEENADVNVKDFFGQTPLFYAIMSNKKRLVNMLLTRADQTIAQKQGFTPLHAAIFKGNTELASKLCEKGDVNRQDKYGRTPLHVACEKGNIRMVNLLLNKCNADAHLVTKRKDTVFHILRRKRPNQDNKDHCKRRLIERMIQNKDPTVFDELKIIKNKSGVCIDKMQKLTAADEKQIKKLEKALLGNFENADITVNEDSATHESNSDSDDDDNDDYQDNDEDNSDTDFDDDNDDDGDDGYDNYEDDDNDDYDDDDVNEDDDDDDDDDDDYNDEDGDDDDDMYS</sequence>
<evidence type="ECO:0000256" key="1">
    <source>
        <dbReference type="ARBA" id="ARBA00022737"/>
    </source>
</evidence>
<dbReference type="PANTHER" id="PTHR24198">
    <property type="entry name" value="ANKYRIN REPEAT AND PROTEIN KINASE DOMAIN-CONTAINING PROTEIN"/>
    <property type="match status" value="1"/>
</dbReference>
<reference evidence="7" key="1">
    <citation type="journal article" date="2019" name="bioRxiv">
        <title>The Genome of the Zebra Mussel, Dreissena polymorpha: A Resource for Invasive Species Research.</title>
        <authorList>
            <person name="McCartney M.A."/>
            <person name="Auch B."/>
            <person name="Kono T."/>
            <person name="Mallez S."/>
            <person name="Zhang Y."/>
            <person name="Obille A."/>
            <person name="Becker A."/>
            <person name="Abrahante J.E."/>
            <person name="Garbe J."/>
            <person name="Badalamenti J.P."/>
            <person name="Herman A."/>
            <person name="Mangelson H."/>
            <person name="Liachko I."/>
            <person name="Sullivan S."/>
            <person name="Sone E.D."/>
            <person name="Koren S."/>
            <person name="Silverstein K.A.T."/>
            <person name="Beckman K.B."/>
            <person name="Gohl D.M."/>
        </authorList>
    </citation>
    <scope>NUCLEOTIDE SEQUENCE</scope>
    <source>
        <strain evidence="7">Duluth1</strain>
        <tissue evidence="7">Whole animal</tissue>
    </source>
</reference>
<keyword evidence="8" id="KW-1185">Reference proteome</keyword>
<evidence type="ECO:0000256" key="3">
    <source>
        <dbReference type="PROSITE-ProRule" id="PRU00023"/>
    </source>
</evidence>
<protein>
    <recommendedName>
        <fullName evidence="9">DZIP3-like HEPN domain-containing protein</fullName>
    </recommendedName>
</protein>
<comment type="caution">
    <text evidence="7">The sequence shown here is derived from an EMBL/GenBank/DDBJ whole genome shotgun (WGS) entry which is preliminary data.</text>
</comment>
<keyword evidence="2 3" id="KW-0040">ANK repeat</keyword>
<dbReference type="SMART" id="SM00248">
    <property type="entry name" value="ANK"/>
    <property type="match status" value="9"/>
</dbReference>
<evidence type="ECO:0000313" key="7">
    <source>
        <dbReference type="EMBL" id="KAH3747899.1"/>
    </source>
</evidence>
<evidence type="ECO:0000256" key="2">
    <source>
        <dbReference type="ARBA" id="ARBA00023043"/>
    </source>
</evidence>
<evidence type="ECO:0000256" key="4">
    <source>
        <dbReference type="SAM" id="MobiDB-lite"/>
    </source>
</evidence>
<dbReference type="Proteomes" id="UP000828390">
    <property type="component" value="Unassembled WGS sequence"/>
</dbReference>
<evidence type="ECO:0000259" key="6">
    <source>
        <dbReference type="Pfam" id="PF20720"/>
    </source>
</evidence>
<organism evidence="7 8">
    <name type="scientific">Dreissena polymorpha</name>
    <name type="common">Zebra mussel</name>
    <name type="synonym">Mytilus polymorpha</name>
    <dbReference type="NCBI Taxonomy" id="45954"/>
    <lineage>
        <taxon>Eukaryota</taxon>
        <taxon>Metazoa</taxon>
        <taxon>Spiralia</taxon>
        <taxon>Lophotrochozoa</taxon>
        <taxon>Mollusca</taxon>
        <taxon>Bivalvia</taxon>
        <taxon>Autobranchia</taxon>
        <taxon>Heteroconchia</taxon>
        <taxon>Euheterodonta</taxon>
        <taxon>Imparidentia</taxon>
        <taxon>Neoheterodontei</taxon>
        <taxon>Myida</taxon>
        <taxon>Dreissenoidea</taxon>
        <taxon>Dreissenidae</taxon>
        <taxon>Dreissena</taxon>
    </lineage>
</organism>
<evidence type="ECO:0000313" key="8">
    <source>
        <dbReference type="Proteomes" id="UP000828390"/>
    </source>
</evidence>
<feature type="domain" description="Novel STAND NTPase 3" evidence="6">
    <location>
        <begin position="202"/>
        <end position="357"/>
    </location>
</feature>
<proteinExistence type="predicted"/>
<dbReference type="InterPro" id="IPR049050">
    <property type="entry name" value="nSTAND3"/>
</dbReference>
<dbReference type="Pfam" id="PF12796">
    <property type="entry name" value="Ank_2"/>
    <property type="match status" value="2"/>
</dbReference>
<dbReference type="AlphaFoldDB" id="A0A9D4DEJ8"/>
<feature type="repeat" description="ANK" evidence="3">
    <location>
        <begin position="1005"/>
        <end position="1028"/>
    </location>
</feature>
<feature type="repeat" description="ANK" evidence="3">
    <location>
        <begin position="973"/>
        <end position="997"/>
    </location>
</feature>
<feature type="repeat" description="ANK" evidence="3">
    <location>
        <begin position="799"/>
        <end position="831"/>
    </location>
</feature>
<feature type="region of interest" description="Disordered" evidence="4">
    <location>
        <begin position="1123"/>
        <end position="1211"/>
    </location>
</feature>